<dbReference type="AlphaFoldDB" id="A0A1H7ZU29"/>
<accession>A0A1H7ZU29</accession>
<comment type="similarity">
    <text evidence="9 15">Belongs to the L/F-transferase family.</text>
</comment>
<evidence type="ECO:0000256" key="15">
    <source>
        <dbReference type="HAMAP-Rule" id="MF_00688"/>
    </source>
</evidence>
<dbReference type="InterPro" id="IPR004616">
    <property type="entry name" value="Leu/Phe-tRNA_Trfase"/>
</dbReference>
<proteinExistence type="inferred from homology"/>
<evidence type="ECO:0000313" key="16">
    <source>
        <dbReference type="EMBL" id="SEM61960.1"/>
    </source>
</evidence>
<dbReference type="EMBL" id="FOBS01000027">
    <property type="protein sequence ID" value="SEM61960.1"/>
    <property type="molecule type" value="Genomic_DNA"/>
</dbReference>
<dbReference type="Proteomes" id="UP000198744">
    <property type="component" value="Unassembled WGS sequence"/>
</dbReference>
<dbReference type="GO" id="GO:0008914">
    <property type="term" value="F:leucyl-tRNA--protein transferase activity"/>
    <property type="evidence" value="ECO:0007669"/>
    <property type="project" value="UniProtKB-UniRule"/>
</dbReference>
<evidence type="ECO:0000256" key="7">
    <source>
        <dbReference type="ARBA" id="ARBA00051538"/>
    </source>
</evidence>
<dbReference type="EC" id="2.3.2.6" evidence="10 15"/>
<dbReference type="InterPro" id="IPR042221">
    <property type="entry name" value="Leu/Phe-tRNA_Trfase_N"/>
</dbReference>
<evidence type="ECO:0000256" key="6">
    <source>
        <dbReference type="ARBA" id="ARBA00050652"/>
    </source>
</evidence>
<evidence type="ECO:0000256" key="12">
    <source>
        <dbReference type="ARBA" id="ARBA00077136"/>
    </source>
</evidence>
<dbReference type="PANTHER" id="PTHR30098:SF2">
    <property type="entry name" value="LEUCYL_PHENYLALANYL-TRNA--PROTEIN TRANSFERASE"/>
    <property type="match status" value="1"/>
</dbReference>
<keyword evidence="3 15" id="KW-0808">Transferase</keyword>
<dbReference type="SUPFAM" id="SSF55729">
    <property type="entry name" value="Acyl-CoA N-acyltransferases (Nat)"/>
    <property type="match status" value="1"/>
</dbReference>
<reference evidence="16 17" key="1">
    <citation type="submission" date="2016-10" db="EMBL/GenBank/DDBJ databases">
        <authorList>
            <person name="de Groot N.N."/>
        </authorList>
    </citation>
    <scope>NUCLEOTIDE SEQUENCE [LARGE SCALE GENOMIC DNA]</scope>
    <source>
        <strain evidence="16 17">DSM 8423</strain>
    </source>
</reference>
<organism evidence="16 17">
    <name type="scientific">Syntrophus gentianae</name>
    <dbReference type="NCBI Taxonomy" id="43775"/>
    <lineage>
        <taxon>Bacteria</taxon>
        <taxon>Pseudomonadati</taxon>
        <taxon>Thermodesulfobacteriota</taxon>
        <taxon>Syntrophia</taxon>
        <taxon>Syntrophales</taxon>
        <taxon>Syntrophaceae</taxon>
        <taxon>Syntrophus</taxon>
    </lineage>
</organism>
<comment type="catalytic activity">
    <reaction evidence="7 15">
        <text>N-terminal L-lysyl-[protein] + L-leucyl-tRNA(Leu) = N-terminal L-leucyl-L-lysyl-[protein] + tRNA(Leu) + H(+)</text>
        <dbReference type="Rhea" id="RHEA:12340"/>
        <dbReference type="Rhea" id="RHEA-COMP:9613"/>
        <dbReference type="Rhea" id="RHEA-COMP:9622"/>
        <dbReference type="Rhea" id="RHEA-COMP:12670"/>
        <dbReference type="Rhea" id="RHEA-COMP:12671"/>
        <dbReference type="ChEBI" id="CHEBI:15378"/>
        <dbReference type="ChEBI" id="CHEBI:65249"/>
        <dbReference type="ChEBI" id="CHEBI:78442"/>
        <dbReference type="ChEBI" id="CHEBI:78494"/>
        <dbReference type="ChEBI" id="CHEBI:133043"/>
        <dbReference type="EC" id="2.3.2.6"/>
    </reaction>
</comment>
<dbReference type="Pfam" id="PF03588">
    <property type="entry name" value="Leu_Phe_trans"/>
    <property type="match status" value="1"/>
</dbReference>
<dbReference type="OrthoDB" id="9790282at2"/>
<dbReference type="HAMAP" id="MF_00688">
    <property type="entry name" value="Leu_Phe_trans"/>
    <property type="match status" value="1"/>
</dbReference>
<dbReference type="FunFam" id="3.30.70.3550:FF:000001">
    <property type="entry name" value="Leucyl/phenylalanyl-tRNA--protein transferase"/>
    <property type="match status" value="1"/>
</dbReference>
<dbReference type="InterPro" id="IPR042203">
    <property type="entry name" value="Leu/Phe-tRNA_Trfase_C"/>
</dbReference>
<sequence>MPIFRLGKQVLFPPVSLAMENGLLAVGGDLSPYRLLEAYRQGIFPWYSPGEPILWWAPQPRFILFPQEIVSSRSMRRVLRQNRFSMTLDTHFEAVISACRKIGRPTQEGTWITGEMEEAYCILHELGYAHSVETWRDKELVGGLYGVSLGGCFFGESMFSHEKNASKAALIYLAHLLGKLRFTLIDCQVYTPHLASLGGRFVSRETFSELIRKSLSLPTLRGNWSTHPGLTDKLTGQDFFKEKA</sequence>
<dbReference type="Gene3D" id="3.40.630.70">
    <property type="entry name" value="Leucyl/phenylalanyl-tRNA-protein transferase, C-terminal domain"/>
    <property type="match status" value="1"/>
</dbReference>
<keyword evidence="4 15" id="KW-0012">Acyltransferase</keyword>
<evidence type="ECO:0000256" key="10">
    <source>
        <dbReference type="ARBA" id="ARBA00066767"/>
    </source>
</evidence>
<comment type="catalytic activity">
    <reaction evidence="6 15">
        <text>N-terminal L-arginyl-[protein] + L-leucyl-tRNA(Leu) = N-terminal L-leucyl-L-arginyl-[protein] + tRNA(Leu) + H(+)</text>
        <dbReference type="Rhea" id="RHEA:50416"/>
        <dbReference type="Rhea" id="RHEA-COMP:9613"/>
        <dbReference type="Rhea" id="RHEA-COMP:9622"/>
        <dbReference type="Rhea" id="RHEA-COMP:12672"/>
        <dbReference type="Rhea" id="RHEA-COMP:12673"/>
        <dbReference type="ChEBI" id="CHEBI:15378"/>
        <dbReference type="ChEBI" id="CHEBI:64719"/>
        <dbReference type="ChEBI" id="CHEBI:78442"/>
        <dbReference type="ChEBI" id="CHEBI:78494"/>
        <dbReference type="ChEBI" id="CHEBI:133044"/>
        <dbReference type="EC" id="2.3.2.6"/>
    </reaction>
</comment>
<dbReference type="Gene3D" id="3.30.70.3550">
    <property type="entry name" value="Leucyl/phenylalanyl-tRNA-protein transferase, N-terminal domain"/>
    <property type="match status" value="1"/>
</dbReference>
<dbReference type="RefSeq" id="WP_093884370.1">
    <property type="nucleotide sequence ID" value="NZ_FOBS01000027.1"/>
</dbReference>
<gene>
    <name evidence="15" type="primary">aat</name>
    <name evidence="16" type="ORF">SAMN04489760_12727</name>
</gene>
<dbReference type="NCBIfam" id="TIGR00667">
    <property type="entry name" value="aat"/>
    <property type="match status" value="1"/>
</dbReference>
<comment type="subcellular location">
    <subcellularLocation>
        <location evidence="1 15">Cytoplasm</location>
    </subcellularLocation>
</comment>
<evidence type="ECO:0000256" key="14">
    <source>
        <dbReference type="ARBA" id="ARBA00083640"/>
    </source>
</evidence>
<evidence type="ECO:0000256" key="11">
    <source>
        <dbReference type="ARBA" id="ARBA00074372"/>
    </source>
</evidence>
<evidence type="ECO:0000256" key="1">
    <source>
        <dbReference type="ARBA" id="ARBA00004496"/>
    </source>
</evidence>
<dbReference type="PANTHER" id="PTHR30098">
    <property type="entry name" value="LEUCYL/PHENYLALANYL-TRNA--PROTEIN TRANSFERASE"/>
    <property type="match status" value="1"/>
</dbReference>
<name>A0A1H7ZU29_9BACT</name>
<evidence type="ECO:0000256" key="5">
    <source>
        <dbReference type="ARBA" id="ARBA00050607"/>
    </source>
</evidence>
<evidence type="ECO:0000256" key="2">
    <source>
        <dbReference type="ARBA" id="ARBA00022490"/>
    </source>
</evidence>
<keyword evidence="17" id="KW-1185">Reference proteome</keyword>
<dbReference type="STRING" id="43775.SAMN04489760_12727"/>
<evidence type="ECO:0000256" key="13">
    <source>
        <dbReference type="ARBA" id="ARBA00077165"/>
    </source>
</evidence>
<dbReference type="GO" id="GO:0005737">
    <property type="term" value="C:cytoplasm"/>
    <property type="evidence" value="ECO:0007669"/>
    <property type="project" value="UniProtKB-SubCell"/>
</dbReference>
<evidence type="ECO:0000256" key="3">
    <source>
        <dbReference type="ARBA" id="ARBA00022679"/>
    </source>
</evidence>
<evidence type="ECO:0000256" key="8">
    <source>
        <dbReference type="ARBA" id="ARBA00054043"/>
    </source>
</evidence>
<evidence type="ECO:0000256" key="4">
    <source>
        <dbReference type="ARBA" id="ARBA00023315"/>
    </source>
</evidence>
<protein>
    <recommendedName>
        <fullName evidence="11 15">Leucyl/phenylalanyl-tRNA--protein transferase</fullName>
        <ecNumber evidence="10 15">2.3.2.6</ecNumber>
    </recommendedName>
    <alternativeName>
        <fullName evidence="12 15">L/F-transferase</fullName>
    </alternativeName>
    <alternativeName>
        <fullName evidence="13 15">Leucyltransferase</fullName>
    </alternativeName>
    <alternativeName>
        <fullName evidence="14 15">Phenyalanyltransferase</fullName>
    </alternativeName>
</protein>
<comment type="function">
    <text evidence="8 15">Functions in the N-end rule pathway of protein degradation where it conjugates Leu, Phe and, less efficiently, Met from aminoacyl-tRNAs to the N-termini of proteins containing an N-terminal arginine or lysine.</text>
</comment>
<comment type="catalytic activity">
    <reaction evidence="5 15">
        <text>L-phenylalanyl-tRNA(Phe) + an N-terminal L-alpha-aminoacyl-[protein] = an N-terminal L-phenylalanyl-L-alpha-aminoacyl-[protein] + tRNA(Phe)</text>
        <dbReference type="Rhea" id="RHEA:43632"/>
        <dbReference type="Rhea" id="RHEA-COMP:9668"/>
        <dbReference type="Rhea" id="RHEA-COMP:9699"/>
        <dbReference type="Rhea" id="RHEA-COMP:10636"/>
        <dbReference type="Rhea" id="RHEA-COMP:10637"/>
        <dbReference type="ChEBI" id="CHEBI:78442"/>
        <dbReference type="ChEBI" id="CHEBI:78531"/>
        <dbReference type="ChEBI" id="CHEBI:78597"/>
        <dbReference type="ChEBI" id="CHEBI:83561"/>
        <dbReference type="EC" id="2.3.2.6"/>
    </reaction>
</comment>
<dbReference type="InterPro" id="IPR016181">
    <property type="entry name" value="Acyl_CoA_acyltransferase"/>
</dbReference>
<dbReference type="GO" id="GO:0030163">
    <property type="term" value="P:protein catabolic process"/>
    <property type="evidence" value="ECO:0007669"/>
    <property type="project" value="UniProtKB-UniRule"/>
</dbReference>
<keyword evidence="2 15" id="KW-0963">Cytoplasm</keyword>
<evidence type="ECO:0000256" key="9">
    <source>
        <dbReference type="ARBA" id="ARBA00061535"/>
    </source>
</evidence>
<evidence type="ECO:0000313" key="17">
    <source>
        <dbReference type="Proteomes" id="UP000198744"/>
    </source>
</evidence>